<dbReference type="EMBL" id="AMQM01003845">
    <property type="status" value="NOT_ANNOTATED_CDS"/>
    <property type="molecule type" value="Genomic_DNA"/>
</dbReference>
<proteinExistence type="predicted"/>
<gene>
    <name evidence="2" type="primary">20203570</name>
    <name evidence="1" type="ORF">HELRODRAFT_171300</name>
</gene>
<organism evidence="2 3">
    <name type="scientific">Helobdella robusta</name>
    <name type="common">Californian leech</name>
    <dbReference type="NCBI Taxonomy" id="6412"/>
    <lineage>
        <taxon>Eukaryota</taxon>
        <taxon>Metazoa</taxon>
        <taxon>Spiralia</taxon>
        <taxon>Lophotrochozoa</taxon>
        <taxon>Annelida</taxon>
        <taxon>Clitellata</taxon>
        <taxon>Hirudinea</taxon>
        <taxon>Rhynchobdellida</taxon>
        <taxon>Glossiphoniidae</taxon>
        <taxon>Helobdella</taxon>
    </lineage>
</organism>
<dbReference type="STRING" id="6412.T1F421"/>
<protein>
    <submittedName>
        <fullName evidence="1 2">Uncharacterized protein</fullName>
    </submittedName>
</protein>
<dbReference type="HOGENOM" id="CLU_519030_0_0_1"/>
<dbReference type="InterPro" id="IPR050952">
    <property type="entry name" value="TRIM-NHL_E3_ligases"/>
</dbReference>
<keyword evidence="3" id="KW-1185">Reference proteome</keyword>
<dbReference type="InParanoid" id="T1F421"/>
<dbReference type="PANTHER" id="PTHR24104">
    <property type="entry name" value="E3 UBIQUITIN-PROTEIN LIGASE NHLRC1-RELATED"/>
    <property type="match status" value="1"/>
</dbReference>
<dbReference type="PANTHER" id="PTHR24104:SF57">
    <property type="entry name" value="BEE-MILK PROTEIN"/>
    <property type="match status" value="1"/>
</dbReference>
<dbReference type="GO" id="GO:0030371">
    <property type="term" value="F:translation repressor activity"/>
    <property type="evidence" value="ECO:0000318"/>
    <property type="project" value="GO_Central"/>
</dbReference>
<dbReference type="InterPro" id="IPR011042">
    <property type="entry name" value="6-blade_b-propeller_TolB-like"/>
</dbReference>
<dbReference type="CTD" id="20203570"/>
<dbReference type="RefSeq" id="XP_009016275.1">
    <property type="nucleotide sequence ID" value="XM_009018027.1"/>
</dbReference>
<dbReference type="GO" id="GO:0061630">
    <property type="term" value="F:ubiquitin protein ligase activity"/>
    <property type="evidence" value="ECO:0000318"/>
    <property type="project" value="GO_Central"/>
</dbReference>
<dbReference type="Gene3D" id="2.120.10.30">
    <property type="entry name" value="TolB, C-terminal domain"/>
    <property type="match status" value="1"/>
</dbReference>
<sequence>MTDFSSNYTKPLGMWSNPWTAKDGSPEDDKLNSRNINNGLQVTTVPQFKFKKINSVQNNDLDSLALRQSYTNSEFYNNMGLKREYLTLTQSVGGLLRGLNNLCKNAEDQIILAENTKHKLTIFDFCGERISSGYLLDNGLRCPGHMYHCQQTGRLIMVERLPSRKIKIIAADFSKVTSFSYHSNYPHDVCVDRNLNILLLDTMLRTIYIYNEIGVLLKTVYCRDVLLPFNIDVNQHEEIFICDNKKHCIEVYNYEGRNLRTIGKRFIINYPVYVRIGRNDEVIVADNHFGFNLTIFNREGDTILAALKSTERIKKCYSVAVTSKGMIVLTADDCNLRILKFPSTLLKRLNWDFDPDMKIICKIDGNSNVTQIENMRVSTQFYNLEDGGANAPKRPRNLKDVVKSVNNCSSKNSKNMDDNVCNDWSSGVSSESEKQLEINIKNFSGSLAKLIESNSYENSGEKSGILFKCKIPLNHFTTENEKNGNEFIANNEINARPIRDIWCHENPEQNDHLERGYKTWTWALF</sequence>
<name>T1F421_HELRO</name>
<reference evidence="2" key="3">
    <citation type="submission" date="2015-06" db="UniProtKB">
        <authorList>
            <consortium name="EnsemblMetazoa"/>
        </authorList>
    </citation>
    <scope>IDENTIFICATION</scope>
</reference>
<reference evidence="1 3" key="2">
    <citation type="journal article" date="2013" name="Nature">
        <title>Insights into bilaterian evolution from three spiralian genomes.</title>
        <authorList>
            <person name="Simakov O."/>
            <person name="Marletaz F."/>
            <person name="Cho S.J."/>
            <person name="Edsinger-Gonzales E."/>
            <person name="Havlak P."/>
            <person name="Hellsten U."/>
            <person name="Kuo D.H."/>
            <person name="Larsson T."/>
            <person name="Lv J."/>
            <person name="Arendt D."/>
            <person name="Savage R."/>
            <person name="Osoegawa K."/>
            <person name="de Jong P."/>
            <person name="Grimwood J."/>
            <person name="Chapman J.A."/>
            <person name="Shapiro H."/>
            <person name="Aerts A."/>
            <person name="Otillar R.P."/>
            <person name="Terry A.Y."/>
            <person name="Boore J.L."/>
            <person name="Grigoriev I.V."/>
            <person name="Lindberg D.R."/>
            <person name="Seaver E.C."/>
            <person name="Weisblat D.A."/>
            <person name="Putnam N.H."/>
            <person name="Rokhsar D.S."/>
        </authorList>
    </citation>
    <scope>NUCLEOTIDE SEQUENCE</scope>
</reference>
<evidence type="ECO:0000313" key="1">
    <source>
        <dbReference type="EMBL" id="ESO05642.1"/>
    </source>
</evidence>
<dbReference type="OrthoDB" id="342730at2759"/>
<dbReference type="SUPFAM" id="SSF101898">
    <property type="entry name" value="NHL repeat"/>
    <property type="match status" value="1"/>
</dbReference>
<dbReference type="EMBL" id="KB096325">
    <property type="protein sequence ID" value="ESO05642.1"/>
    <property type="molecule type" value="Genomic_DNA"/>
</dbReference>
<accession>T1F421</accession>
<dbReference type="GeneID" id="20203570"/>
<evidence type="ECO:0000313" key="2">
    <source>
        <dbReference type="EnsemblMetazoa" id="HelroP171300"/>
    </source>
</evidence>
<dbReference type="FunFam" id="2.120.10.30:FF:000107">
    <property type="entry name" value="Uncharacterized protein"/>
    <property type="match status" value="1"/>
</dbReference>
<dbReference type="GO" id="GO:0043161">
    <property type="term" value="P:proteasome-mediated ubiquitin-dependent protein catabolic process"/>
    <property type="evidence" value="ECO:0000318"/>
    <property type="project" value="GO_Central"/>
</dbReference>
<dbReference type="GO" id="GO:0000209">
    <property type="term" value="P:protein polyubiquitination"/>
    <property type="evidence" value="ECO:0000318"/>
    <property type="project" value="GO_Central"/>
</dbReference>
<dbReference type="EnsemblMetazoa" id="HelroT171300">
    <property type="protein sequence ID" value="HelroP171300"/>
    <property type="gene ID" value="HelroG171300"/>
</dbReference>
<evidence type="ECO:0000313" key="3">
    <source>
        <dbReference type="Proteomes" id="UP000015101"/>
    </source>
</evidence>
<dbReference type="AlphaFoldDB" id="T1F421"/>
<dbReference type="eggNOG" id="KOG2177">
    <property type="taxonomic scope" value="Eukaryota"/>
</dbReference>
<reference evidence="3" key="1">
    <citation type="submission" date="2012-12" db="EMBL/GenBank/DDBJ databases">
        <authorList>
            <person name="Hellsten U."/>
            <person name="Grimwood J."/>
            <person name="Chapman J.A."/>
            <person name="Shapiro H."/>
            <person name="Aerts A."/>
            <person name="Otillar R.P."/>
            <person name="Terry A.Y."/>
            <person name="Boore J.L."/>
            <person name="Simakov O."/>
            <person name="Marletaz F."/>
            <person name="Cho S.-J."/>
            <person name="Edsinger-Gonzales E."/>
            <person name="Havlak P."/>
            <person name="Kuo D.-H."/>
            <person name="Larsson T."/>
            <person name="Lv J."/>
            <person name="Arendt D."/>
            <person name="Savage R."/>
            <person name="Osoegawa K."/>
            <person name="de Jong P."/>
            <person name="Lindberg D.R."/>
            <person name="Seaver E.C."/>
            <person name="Weisblat D.A."/>
            <person name="Putnam N.H."/>
            <person name="Grigoriev I.V."/>
            <person name="Rokhsar D.S."/>
        </authorList>
    </citation>
    <scope>NUCLEOTIDE SEQUENCE</scope>
</reference>
<dbReference type="GO" id="GO:0017148">
    <property type="term" value="P:negative regulation of translation"/>
    <property type="evidence" value="ECO:0000318"/>
    <property type="project" value="GO_Central"/>
</dbReference>
<dbReference type="Proteomes" id="UP000015101">
    <property type="component" value="Unassembled WGS sequence"/>
</dbReference>
<dbReference type="KEGG" id="hro:HELRODRAFT_171300"/>